<dbReference type="SUPFAM" id="SSF57414">
    <property type="entry name" value="Hairpin loop containing domain-like"/>
    <property type="match status" value="1"/>
</dbReference>
<evidence type="ECO:0000313" key="2">
    <source>
        <dbReference type="EMBL" id="KAF6035511.1"/>
    </source>
</evidence>
<protein>
    <recommendedName>
        <fullName evidence="1">Apple domain-containing protein</fullName>
    </recommendedName>
</protein>
<evidence type="ECO:0000313" key="3">
    <source>
        <dbReference type="Proteomes" id="UP000593567"/>
    </source>
</evidence>
<dbReference type="PROSITE" id="PS50948">
    <property type="entry name" value="PAN"/>
    <property type="match status" value="1"/>
</dbReference>
<proteinExistence type="predicted"/>
<dbReference type="InterPro" id="IPR003609">
    <property type="entry name" value="Pan_app"/>
</dbReference>
<organism evidence="2 3">
    <name type="scientific">Bugula neritina</name>
    <name type="common">Brown bryozoan</name>
    <name type="synonym">Sertularia neritina</name>
    <dbReference type="NCBI Taxonomy" id="10212"/>
    <lineage>
        <taxon>Eukaryota</taxon>
        <taxon>Metazoa</taxon>
        <taxon>Spiralia</taxon>
        <taxon>Lophotrochozoa</taxon>
        <taxon>Bryozoa</taxon>
        <taxon>Gymnolaemata</taxon>
        <taxon>Cheilostomatida</taxon>
        <taxon>Flustrina</taxon>
        <taxon>Buguloidea</taxon>
        <taxon>Bugulidae</taxon>
        <taxon>Bugula</taxon>
    </lineage>
</organism>
<feature type="domain" description="Apple" evidence="1">
    <location>
        <begin position="49"/>
        <end position="129"/>
    </location>
</feature>
<reference evidence="2" key="1">
    <citation type="submission" date="2020-06" db="EMBL/GenBank/DDBJ databases">
        <title>Draft genome of Bugula neritina, a colonial animal packing powerful symbionts and potential medicines.</title>
        <authorList>
            <person name="Rayko M."/>
        </authorList>
    </citation>
    <scope>NUCLEOTIDE SEQUENCE [LARGE SCALE GENOMIC DNA]</scope>
    <source>
        <strain evidence="2">Kwan_BN1</strain>
    </source>
</reference>
<sequence length="299" mass="35166">MLQYFIGDIKQQPHTKMIYQIQKNTGSCSVVLLTTMWAWLTFALSANNCGISFRKFPFTSINPSYTFYNVRSAIECGDLCLLQLDISCNTFGYSETKELCYISNTTLTLGDNCPECKKDNSLTIYQVFTGLKSVLKMSLIPIRTEQISLKQTTATNQLQHLQLQWQQLNQQLYLHYTNYYIYHSTNNYIYHYTNNYIYRSTNYYIYHYTNNYIYHYTNYYIYNYTNYYIYHYTNYCSYKYRATILRSCLHGPIWLLPKPLFLLLILPVQPLCAHSTELCLGDALQQQHPGVRSPGHSGV</sequence>
<evidence type="ECO:0000259" key="1">
    <source>
        <dbReference type="PROSITE" id="PS50948"/>
    </source>
</evidence>
<keyword evidence="3" id="KW-1185">Reference proteome</keyword>
<dbReference type="AlphaFoldDB" id="A0A7J7KCC8"/>
<name>A0A7J7KCC8_BUGNE</name>
<comment type="caution">
    <text evidence="2">The sequence shown here is derived from an EMBL/GenBank/DDBJ whole genome shotgun (WGS) entry which is preliminary data.</text>
</comment>
<gene>
    <name evidence="2" type="ORF">EB796_006180</name>
</gene>
<dbReference type="EMBL" id="VXIV02000868">
    <property type="protein sequence ID" value="KAF6035511.1"/>
    <property type="molecule type" value="Genomic_DNA"/>
</dbReference>
<accession>A0A7J7KCC8</accession>
<dbReference type="Proteomes" id="UP000593567">
    <property type="component" value="Unassembled WGS sequence"/>
</dbReference>